<evidence type="ECO:0000256" key="9">
    <source>
        <dbReference type="ARBA" id="ARBA00022860"/>
    </source>
</evidence>
<dbReference type="PROSITE" id="PS00108">
    <property type="entry name" value="PROTEIN_KINASE_ST"/>
    <property type="match status" value="1"/>
</dbReference>
<keyword evidence="7" id="KW-0418">Kinase</keyword>
<dbReference type="InterPro" id="IPR000719">
    <property type="entry name" value="Prot_kinase_dom"/>
</dbReference>
<keyword evidence="4" id="KW-0597">Phosphoprotein</keyword>
<dbReference type="Pfam" id="PF08332">
    <property type="entry name" value="CaMKII_AD"/>
    <property type="match status" value="1"/>
</dbReference>
<dbReference type="Proteomes" id="UP000694546">
    <property type="component" value="Chromosome 17"/>
</dbReference>
<dbReference type="GO" id="GO:0005516">
    <property type="term" value="F:calmodulin binding"/>
    <property type="evidence" value="ECO:0007669"/>
    <property type="project" value="UniProtKB-KW"/>
</dbReference>
<dbReference type="PROSITE" id="PS00107">
    <property type="entry name" value="PROTEIN_KINASE_ATP"/>
    <property type="match status" value="1"/>
</dbReference>
<feature type="binding site" evidence="12">
    <location>
        <position position="43"/>
    </location>
    <ligand>
        <name>ATP</name>
        <dbReference type="ChEBI" id="CHEBI:30616"/>
    </ligand>
</feature>
<dbReference type="SUPFAM" id="SSF56112">
    <property type="entry name" value="Protein kinase-like (PK-like)"/>
    <property type="match status" value="1"/>
</dbReference>
<comment type="catalytic activity">
    <reaction evidence="10">
        <text>L-threonyl-[protein] + ATP = O-phospho-L-threonyl-[protein] + ADP + H(+)</text>
        <dbReference type="Rhea" id="RHEA:46608"/>
        <dbReference type="Rhea" id="RHEA-COMP:11060"/>
        <dbReference type="Rhea" id="RHEA-COMP:11605"/>
        <dbReference type="ChEBI" id="CHEBI:15378"/>
        <dbReference type="ChEBI" id="CHEBI:30013"/>
        <dbReference type="ChEBI" id="CHEBI:30616"/>
        <dbReference type="ChEBI" id="CHEBI:61977"/>
        <dbReference type="ChEBI" id="CHEBI:456216"/>
        <dbReference type="EC" id="2.7.11.17"/>
    </reaction>
</comment>
<accession>A0A8C5CRQ5</accession>
<feature type="compositionally biased region" description="Low complexity" evidence="13">
    <location>
        <begin position="321"/>
        <end position="333"/>
    </location>
</feature>
<comment type="similarity">
    <text evidence="1">Belongs to the protein kinase superfamily. CAMK Ser/Thr protein kinase family. CaMK subfamily.</text>
</comment>
<dbReference type="GeneTree" id="ENSGT00940000155150"/>
<dbReference type="Gene3D" id="6.10.140.620">
    <property type="match status" value="1"/>
</dbReference>
<dbReference type="Gene3D" id="3.30.200.20">
    <property type="entry name" value="Phosphorylase Kinase, domain 1"/>
    <property type="match status" value="1"/>
</dbReference>
<sequence length="531" mass="59549">PMAAPTCTRFTDEHQLYEELGKGAFSVVRRCMKISSGQEYAAKIINTKKLSARDYQRRAMILNRSLFLSTVRLHDSISEEGFHYLIFDLVTGGELFEDIVAREYYSEADASHCIQQILEAVLHCHQMGVVHRDLKPENLLLASKLKGAAVKLADFGLAIEVQSEQQAWFGFAGTPGYLSPEVLRKDPYGKPVDMWACGVILYILLVGYPPFWDEDQHRLYQQIKAGAYDFPSPEWDTVTPEAKDLINKLLTINPGKRVCATDALKHPWICQRSTVASMMHRQETVECLKKFNARRKLKVGVSSSAGGVLQCGGRVLQWGGVSSSAGGESSESSNTTLEDEDVKGTNAPDRITPRTYQQHTTHTPATHHPHTSNTPHTHRRHTTHTPTTHHKHTSNTPARKQEIIKATEQLIEAINNGDFEAYTKICDPGLTSFEPEALGNLVEGTDFHRFYFENALSKARSPVHTILLNPHVHLMGEDAACIAYVRLTQHLDRGGVPRTAQAEETRVWQRRDGQWHNIHFHRSGAPTLPAQ</sequence>
<evidence type="ECO:0000256" key="6">
    <source>
        <dbReference type="ARBA" id="ARBA00022741"/>
    </source>
</evidence>
<dbReference type="Ensembl" id="ENSGMOT00000046106.1">
    <property type="protein sequence ID" value="ENSGMOP00000064649.1"/>
    <property type="gene ID" value="ENSGMOG00000032623.1"/>
</dbReference>
<dbReference type="InterPro" id="IPR017441">
    <property type="entry name" value="Protein_kinase_ATP_BS"/>
</dbReference>
<keyword evidence="6 12" id="KW-0547">Nucleotide-binding</keyword>
<dbReference type="AlphaFoldDB" id="A0A8C5CRQ5"/>
<name>A0A8C5CRQ5_GADMO</name>
<dbReference type="Pfam" id="PF00069">
    <property type="entry name" value="Pkinase"/>
    <property type="match status" value="1"/>
</dbReference>
<evidence type="ECO:0000256" key="13">
    <source>
        <dbReference type="SAM" id="MobiDB-lite"/>
    </source>
</evidence>
<dbReference type="PANTHER" id="PTHR24347">
    <property type="entry name" value="SERINE/THREONINE-PROTEIN KINASE"/>
    <property type="match status" value="1"/>
</dbReference>
<dbReference type="SUPFAM" id="SSF54427">
    <property type="entry name" value="NTF2-like"/>
    <property type="match status" value="1"/>
</dbReference>
<evidence type="ECO:0000256" key="8">
    <source>
        <dbReference type="ARBA" id="ARBA00022840"/>
    </source>
</evidence>
<evidence type="ECO:0000259" key="14">
    <source>
        <dbReference type="PROSITE" id="PS50011"/>
    </source>
</evidence>
<evidence type="ECO:0000256" key="2">
    <source>
        <dbReference type="ARBA" id="ARBA00012434"/>
    </source>
</evidence>
<dbReference type="InterPro" id="IPR013543">
    <property type="entry name" value="Ca/CaM-dep_prot_kinase-assoc"/>
</dbReference>
<evidence type="ECO:0000256" key="11">
    <source>
        <dbReference type="ARBA" id="ARBA00047430"/>
    </source>
</evidence>
<evidence type="ECO:0000256" key="5">
    <source>
        <dbReference type="ARBA" id="ARBA00022679"/>
    </source>
</evidence>
<evidence type="ECO:0000256" key="4">
    <source>
        <dbReference type="ARBA" id="ARBA00022553"/>
    </source>
</evidence>
<organism evidence="15 16">
    <name type="scientific">Gadus morhua</name>
    <name type="common">Atlantic cod</name>
    <dbReference type="NCBI Taxonomy" id="8049"/>
    <lineage>
        <taxon>Eukaryota</taxon>
        <taxon>Metazoa</taxon>
        <taxon>Chordata</taxon>
        <taxon>Craniata</taxon>
        <taxon>Vertebrata</taxon>
        <taxon>Euteleostomi</taxon>
        <taxon>Actinopterygii</taxon>
        <taxon>Neopterygii</taxon>
        <taxon>Teleostei</taxon>
        <taxon>Neoteleostei</taxon>
        <taxon>Acanthomorphata</taxon>
        <taxon>Zeiogadaria</taxon>
        <taxon>Gadariae</taxon>
        <taxon>Gadiformes</taxon>
        <taxon>Gadoidei</taxon>
        <taxon>Gadidae</taxon>
        <taxon>Gadus</taxon>
    </lineage>
</organism>
<keyword evidence="9" id="KW-0112">Calmodulin-binding</keyword>
<evidence type="ECO:0000313" key="16">
    <source>
        <dbReference type="Proteomes" id="UP000694546"/>
    </source>
</evidence>
<feature type="compositionally biased region" description="Basic residues" evidence="13">
    <location>
        <begin position="365"/>
        <end position="393"/>
    </location>
</feature>
<keyword evidence="3" id="KW-0723">Serine/threonine-protein kinase</keyword>
<evidence type="ECO:0000313" key="15">
    <source>
        <dbReference type="Ensembl" id="ENSGMOP00000064649.1"/>
    </source>
</evidence>
<feature type="domain" description="Protein kinase" evidence="14">
    <location>
        <begin position="14"/>
        <end position="269"/>
    </location>
</feature>
<reference evidence="15" key="1">
    <citation type="submission" date="2025-08" db="UniProtKB">
        <authorList>
            <consortium name="Ensembl"/>
        </authorList>
    </citation>
    <scope>IDENTIFICATION</scope>
</reference>
<dbReference type="Gene3D" id="3.10.450.50">
    <property type="match status" value="1"/>
</dbReference>
<evidence type="ECO:0000256" key="1">
    <source>
        <dbReference type="ARBA" id="ARBA00005354"/>
    </source>
</evidence>
<feature type="region of interest" description="Disordered" evidence="13">
    <location>
        <begin position="321"/>
        <end position="398"/>
    </location>
</feature>
<keyword evidence="16" id="KW-1185">Reference proteome</keyword>
<dbReference type="GO" id="GO:0005524">
    <property type="term" value="F:ATP binding"/>
    <property type="evidence" value="ECO:0007669"/>
    <property type="project" value="UniProtKB-UniRule"/>
</dbReference>
<keyword evidence="8 12" id="KW-0067">ATP-binding</keyword>
<comment type="catalytic activity">
    <reaction evidence="11">
        <text>L-seryl-[protein] + ATP = O-phospho-L-seryl-[protein] + ADP + H(+)</text>
        <dbReference type="Rhea" id="RHEA:17989"/>
        <dbReference type="Rhea" id="RHEA-COMP:9863"/>
        <dbReference type="Rhea" id="RHEA-COMP:11604"/>
        <dbReference type="ChEBI" id="CHEBI:15378"/>
        <dbReference type="ChEBI" id="CHEBI:29999"/>
        <dbReference type="ChEBI" id="CHEBI:30616"/>
        <dbReference type="ChEBI" id="CHEBI:83421"/>
        <dbReference type="ChEBI" id="CHEBI:456216"/>
        <dbReference type="EC" id="2.7.11.17"/>
    </reaction>
</comment>
<evidence type="ECO:0000256" key="3">
    <source>
        <dbReference type="ARBA" id="ARBA00022527"/>
    </source>
</evidence>
<proteinExistence type="inferred from homology"/>
<evidence type="ECO:0000256" key="10">
    <source>
        <dbReference type="ARBA" id="ARBA00047307"/>
    </source>
</evidence>
<dbReference type="SMART" id="SM00220">
    <property type="entry name" value="S_TKc"/>
    <property type="match status" value="1"/>
</dbReference>
<dbReference type="CDD" id="cd14086">
    <property type="entry name" value="STKc_CaMKII"/>
    <property type="match status" value="1"/>
</dbReference>
<protein>
    <recommendedName>
        <fullName evidence="2">calcium/calmodulin-dependent protein kinase</fullName>
        <ecNumber evidence="2">2.7.11.17</ecNumber>
    </recommendedName>
</protein>
<keyword evidence="5" id="KW-0808">Transferase</keyword>
<dbReference type="GO" id="GO:0004683">
    <property type="term" value="F:calcium/calmodulin-dependent protein kinase activity"/>
    <property type="evidence" value="ECO:0007669"/>
    <property type="project" value="UniProtKB-EC"/>
</dbReference>
<dbReference type="PROSITE" id="PS50011">
    <property type="entry name" value="PROTEIN_KINASE_DOM"/>
    <property type="match status" value="1"/>
</dbReference>
<evidence type="ECO:0000256" key="12">
    <source>
        <dbReference type="PROSITE-ProRule" id="PRU10141"/>
    </source>
</evidence>
<dbReference type="InterPro" id="IPR008271">
    <property type="entry name" value="Ser/Thr_kinase_AS"/>
</dbReference>
<dbReference type="InterPro" id="IPR032710">
    <property type="entry name" value="NTF2-like_dom_sf"/>
</dbReference>
<evidence type="ECO:0000256" key="7">
    <source>
        <dbReference type="ARBA" id="ARBA00022777"/>
    </source>
</evidence>
<dbReference type="Gene3D" id="1.10.510.10">
    <property type="entry name" value="Transferase(Phosphotransferase) domain 1"/>
    <property type="match status" value="1"/>
</dbReference>
<dbReference type="InterPro" id="IPR011009">
    <property type="entry name" value="Kinase-like_dom_sf"/>
</dbReference>
<dbReference type="EC" id="2.7.11.17" evidence="2"/>
<reference evidence="15" key="2">
    <citation type="submission" date="2025-09" db="UniProtKB">
        <authorList>
            <consortium name="Ensembl"/>
        </authorList>
    </citation>
    <scope>IDENTIFICATION</scope>
</reference>